<dbReference type="EMBL" id="CP064815">
    <property type="protein sequence ID" value="QPG76088.1"/>
    <property type="molecule type" value="Genomic_DNA"/>
</dbReference>
<evidence type="ECO:0000313" key="2">
    <source>
        <dbReference type="Proteomes" id="UP000662931"/>
    </source>
</evidence>
<reference evidence="1" key="1">
    <citation type="submission" date="2020-10" db="EMBL/GenBank/DDBJ databases">
        <authorList>
            <person name="Roach M.J.R."/>
        </authorList>
    </citation>
    <scope>NUCLEOTIDE SEQUENCE</scope>
    <source>
        <strain evidence="1">CBS 1945</strain>
    </source>
</reference>
<dbReference type="AlphaFoldDB" id="A0A875S552"/>
<sequence>MTSSGDLQDLLMCIPSLFSGITRTTHSQLDILDHVKFKKLEGLKDVESVFVLVLQTALMATVPSYSNHDVDLCLQKFGEGIEPSPLLISQEVADASPFPIETIVNDKRFQISIQLLKYKLDDEKGWQSNVECRDDNVISWISSILEPTISASIRHLTKTSAIPETVLFDLLLRKPSNELEYMSLFEIYCKWSEGVNLKDQEKLYYLKQFENFSGETYKNRNLIIPPAFANLFDYALRYKLETLPRLVQSFLDENNTKSPQILDQVSELIWKLCYDHSGKNTSRPSRFYKISQSRIIKVINRLISENENFDINVTTLLGVSNLTFYTDFRKSFTLFKEAKKRFDRWQLESFDIDGFEKIVSTVGGDIFPKSGTWSFEEVRIIRKDYNIKFLCNSILLLAVNSKNRNLVYREFFNVLKNSDAELLCQYPELWNFVLIKLNHHSMLNDVTCKELFELYLQKYDGHIRNHVALDLILNNIDHPKLFFDIIRKLDFREFDDLNLSRCISKLYKMAKIIGESDEGDVSLRSHEDPLTYPLGTDYDSSFYQLIDHYTDVVKPSKSKKKRVCDNYRLEKFDIMGFKTPIDLARYLYDSAKFKSSKLNSSYLLGESIVTPADTYERYMKMDACTKLTPVTISSLFVSVLRLREMSSYSSTKWISPVEERVAKHQIMSKMAKGEEDDNDEIELSSKPIDVALREFDRHVSRSYGDFVNGKVYPDDNLLAVYLKSVSEFRKMSRIYEFLDKMVDIRYPMKLLVFRLYLGIIPEADKQELLNCLNGYHKRFETLRKCRSEYELKMVKKNLEPITARGRFKDFVSKFEFTWDVIRNWEWPGKF</sequence>
<dbReference type="Proteomes" id="UP000662931">
    <property type="component" value="Chromosome 4"/>
</dbReference>
<gene>
    <name evidence="1" type="ORF">FOA43_003474</name>
</gene>
<dbReference type="GeneID" id="62196874"/>
<keyword evidence="2" id="KW-1185">Reference proteome</keyword>
<accession>A0A875S552</accession>
<proteinExistence type="predicted"/>
<protein>
    <submittedName>
        <fullName evidence="1">Uncharacterized protein</fullName>
    </submittedName>
</protein>
<dbReference type="OrthoDB" id="4017072at2759"/>
<name>A0A875S552_EENNA</name>
<organism evidence="1 2">
    <name type="scientific">Eeniella nana</name>
    <name type="common">Yeast</name>
    <name type="synonym">Brettanomyces nanus</name>
    <dbReference type="NCBI Taxonomy" id="13502"/>
    <lineage>
        <taxon>Eukaryota</taxon>
        <taxon>Fungi</taxon>
        <taxon>Dikarya</taxon>
        <taxon>Ascomycota</taxon>
        <taxon>Saccharomycotina</taxon>
        <taxon>Pichiomycetes</taxon>
        <taxon>Pichiales</taxon>
        <taxon>Pichiaceae</taxon>
        <taxon>Brettanomyces</taxon>
    </lineage>
</organism>
<dbReference type="KEGG" id="bnn:FOA43_003474"/>
<dbReference type="RefSeq" id="XP_038779653.1">
    <property type="nucleotide sequence ID" value="XM_038923725.1"/>
</dbReference>
<evidence type="ECO:0000313" key="1">
    <source>
        <dbReference type="EMBL" id="QPG76088.1"/>
    </source>
</evidence>